<evidence type="ECO:0000313" key="11">
    <source>
        <dbReference type="EMBL" id="CAF4593197.1"/>
    </source>
</evidence>
<evidence type="ECO:0000256" key="5">
    <source>
        <dbReference type="ARBA" id="ARBA00022777"/>
    </source>
</evidence>
<feature type="domain" description="EGF-like" evidence="9 10">
    <location>
        <begin position="45"/>
        <end position="56"/>
    </location>
</feature>
<evidence type="ECO:0000256" key="2">
    <source>
        <dbReference type="ARBA" id="ARBA00022553"/>
    </source>
</evidence>
<keyword evidence="4" id="KW-0547">Nucleotide-binding</keyword>
<accession>A0A821BI89</accession>
<protein>
    <recommendedName>
        <fullName evidence="1">receptor protein-tyrosine kinase</fullName>
        <ecNumber evidence="1">2.7.10.1</ecNumber>
    </recommendedName>
</protein>
<keyword evidence="8" id="KW-1133">Transmembrane helix</keyword>
<keyword evidence="6" id="KW-0067">ATP-binding</keyword>
<name>A0A821BI89_9BILA</name>
<evidence type="ECO:0000256" key="8">
    <source>
        <dbReference type="SAM" id="Phobius"/>
    </source>
</evidence>
<keyword evidence="8" id="KW-0812">Transmembrane</keyword>
<evidence type="ECO:0000256" key="3">
    <source>
        <dbReference type="ARBA" id="ARBA00022679"/>
    </source>
</evidence>
<dbReference type="PROSITE" id="PS01186">
    <property type="entry name" value="EGF_2"/>
    <property type="match status" value="1"/>
</dbReference>
<reference evidence="11" key="1">
    <citation type="submission" date="2021-02" db="EMBL/GenBank/DDBJ databases">
        <authorList>
            <person name="Nowell W R."/>
        </authorList>
    </citation>
    <scope>NUCLEOTIDE SEQUENCE</scope>
</reference>
<dbReference type="EMBL" id="CAJOBS010000513">
    <property type="protein sequence ID" value="CAF4593197.1"/>
    <property type="molecule type" value="Genomic_DNA"/>
</dbReference>
<dbReference type="InterPro" id="IPR044912">
    <property type="entry name" value="Egfr_JX_dom"/>
</dbReference>
<dbReference type="GO" id="GO:0004714">
    <property type="term" value="F:transmembrane receptor protein tyrosine kinase activity"/>
    <property type="evidence" value="ECO:0007669"/>
    <property type="project" value="UniProtKB-EC"/>
</dbReference>
<keyword evidence="2" id="KW-0597">Phosphoprotein</keyword>
<feature type="transmembrane region" description="Helical" evidence="8">
    <location>
        <begin position="85"/>
        <end position="108"/>
    </location>
</feature>
<gene>
    <name evidence="11" type="ORF">TOA249_LOCUS10083</name>
</gene>
<dbReference type="Gene3D" id="6.10.250.2930">
    <property type="match status" value="1"/>
</dbReference>
<evidence type="ECO:0000313" key="12">
    <source>
        <dbReference type="Proteomes" id="UP000663838"/>
    </source>
</evidence>
<keyword evidence="3" id="KW-0808">Transferase</keyword>
<dbReference type="Pfam" id="PF23106">
    <property type="entry name" value="EGF_Teneurin"/>
    <property type="match status" value="1"/>
</dbReference>
<dbReference type="InterPro" id="IPR049328">
    <property type="entry name" value="TM_ErbB1"/>
</dbReference>
<evidence type="ECO:0000256" key="4">
    <source>
        <dbReference type="ARBA" id="ARBA00022741"/>
    </source>
</evidence>
<evidence type="ECO:0000256" key="1">
    <source>
        <dbReference type="ARBA" id="ARBA00011902"/>
    </source>
</evidence>
<dbReference type="PROSITE" id="PS00022">
    <property type="entry name" value="EGF_1"/>
    <property type="match status" value="1"/>
</dbReference>
<dbReference type="CDD" id="cd12087">
    <property type="entry name" value="TM_EGFR-like"/>
    <property type="match status" value="1"/>
</dbReference>
<dbReference type="InterPro" id="IPR000742">
    <property type="entry name" value="EGF"/>
</dbReference>
<evidence type="ECO:0000259" key="9">
    <source>
        <dbReference type="PROSITE" id="PS00022"/>
    </source>
</evidence>
<evidence type="ECO:0000256" key="7">
    <source>
        <dbReference type="ARBA" id="ARBA00023137"/>
    </source>
</evidence>
<comment type="caution">
    <text evidence="11">The sequence shown here is derived from an EMBL/GenBank/DDBJ whole genome shotgun (WGS) entry which is preliminary data.</text>
</comment>
<dbReference type="GO" id="GO:0005524">
    <property type="term" value="F:ATP binding"/>
    <property type="evidence" value="ECO:0007669"/>
    <property type="project" value="UniProtKB-KW"/>
</dbReference>
<keyword evidence="5" id="KW-0418">Kinase</keyword>
<dbReference type="EC" id="2.7.10.1" evidence="1"/>
<keyword evidence="8" id="KW-0472">Membrane</keyword>
<dbReference type="AlphaFoldDB" id="A0A821BI89"/>
<proteinExistence type="predicted"/>
<evidence type="ECO:0000259" key="10">
    <source>
        <dbReference type="PROSITE" id="PS01186"/>
    </source>
</evidence>
<sequence>MFNLEHSFGGFKLDQQTFSMLGPLEFCLTCETMGHGRCIRNSTFCQCHQGYTGPLCTVESDEFLSTTTMVIDYQRSDPPIINTTAIVAAILGGFLLMMMVGVLIFCFLRRKDQTKQLLTSSSSIPTDPIPALYNIPLSQRNSVTSAKTYHIYEYLR</sequence>
<organism evidence="11 12">
    <name type="scientific">Rotaria socialis</name>
    <dbReference type="NCBI Taxonomy" id="392032"/>
    <lineage>
        <taxon>Eukaryota</taxon>
        <taxon>Metazoa</taxon>
        <taxon>Spiralia</taxon>
        <taxon>Gnathifera</taxon>
        <taxon>Rotifera</taxon>
        <taxon>Eurotatoria</taxon>
        <taxon>Bdelloidea</taxon>
        <taxon>Philodinida</taxon>
        <taxon>Philodinidae</taxon>
        <taxon>Rotaria</taxon>
    </lineage>
</organism>
<evidence type="ECO:0000256" key="6">
    <source>
        <dbReference type="ARBA" id="ARBA00022840"/>
    </source>
</evidence>
<keyword evidence="7" id="KW-0829">Tyrosine-protein kinase</keyword>
<dbReference type="Pfam" id="PF21314">
    <property type="entry name" value="TM_ErbB1"/>
    <property type="match status" value="1"/>
</dbReference>
<dbReference type="Proteomes" id="UP000663838">
    <property type="component" value="Unassembled WGS sequence"/>
</dbReference>